<keyword evidence="3 9" id="KW-0812">Transmembrane</keyword>
<keyword evidence="8" id="KW-0813">Transport</keyword>
<feature type="transmembrane region" description="Helical" evidence="9">
    <location>
        <begin position="43"/>
        <end position="65"/>
    </location>
</feature>
<dbReference type="PIRSF" id="PIRSF002869">
    <property type="entry name" value="MviN"/>
    <property type="match status" value="1"/>
</dbReference>
<dbReference type="Pfam" id="PF03023">
    <property type="entry name" value="MurJ"/>
    <property type="match status" value="1"/>
</dbReference>
<dbReference type="GO" id="GO:0009252">
    <property type="term" value="P:peptidoglycan biosynthetic process"/>
    <property type="evidence" value="ECO:0007669"/>
    <property type="project" value="UniProtKB-UniRule"/>
</dbReference>
<dbReference type="CDD" id="cd13123">
    <property type="entry name" value="MATE_MurJ_like"/>
    <property type="match status" value="1"/>
</dbReference>
<feature type="transmembrane region" description="Helical" evidence="9">
    <location>
        <begin position="155"/>
        <end position="175"/>
    </location>
</feature>
<dbReference type="GO" id="GO:0005886">
    <property type="term" value="C:plasma membrane"/>
    <property type="evidence" value="ECO:0007669"/>
    <property type="project" value="UniProtKB-SubCell"/>
</dbReference>
<keyword evidence="5 8" id="KW-0573">Peptidoglycan synthesis</keyword>
<dbReference type="GO" id="GO:0008360">
    <property type="term" value="P:regulation of cell shape"/>
    <property type="evidence" value="ECO:0007669"/>
    <property type="project" value="UniProtKB-UniRule"/>
</dbReference>
<dbReference type="GO" id="GO:0015648">
    <property type="term" value="F:lipid-linked peptidoglycan transporter activity"/>
    <property type="evidence" value="ECO:0007669"/>
    <property type="project" value="UniProtKB-UniRule"/>
</dbReference>
<accession>A0A2A2IJH2</accession>
<evidence type="ECO:0000256" key="7">
    <source>
        <dbReference type="ARBA" id="ARBA00023136"/>
    </source>
</evidence>
<feature type="transmembrane region" description="Helical" evidence="9">
    <location>
        <begin position="306"/>
        <end position="326"/>
    </location>
</feature>
<evidence type="ECO:0000256" key="5">
    <source>
        <dbReference type="ARBA" id="ARBA00022984"/>
    </source>
</evidence>
<evidence type="ECO:0000256" key="9">
    <source>
        <dbReference type="SAM" id="Phobius"/>
    </source>
</evidence>
<feature type="transmembrane region" description="Helical" evidence="9">
    <location>
        <begin position="346"/>
        <end position="363"/>
    </location>
</feature>
<dbReference type="AlphaFoldDB" id="A0A2A2IJH2"/>
<organism evidence="10 11">
    <name type="scientific">Virgibacillus profundi</name>
    <dbReference type="NCBI Taxonomy" id="2024555"/>
    <lineage>
        <taxon>Bacteria</taxon>
        <taxon>Bacillati</taxon>
        <taxon>Bacillota</taxon>
        <taxon>Bacilli</taxon>
        <taxon>Bacillales</taxon>
        <taxon>Bacillaceae</taxon>
        <taxon>Virgibacillus</taxon>
    </lineage>
</organism>
<dbReference type="InterPro" id="IPR051050">
    <property type="entry name" value="Lipid_II_flippase_MurJ/MviN"/>
</dbReference>
<feature type="transmembrane region" description="Helical" evidence="9">
    <location>
        <begin position="438"/>
        <end position="459"/>
    </location>
</feature>
<reference evidence="10 11" key="1">
    <citation type="submission" date="2017-08" db="EMBL/GenBank/DDBJ databases">
        <title>Virgibacillus indicus sp. nov. and Virgibacillus profoundi sp. nov, two moderately halophilic bacteria isolated from marine sediment by using the Microfluidic Streak Plate.</title>
        <authorList>
            <person name="Xu B."/>
            <person name="Hu B."/>
            <person name="Wang J."/>
            <person name="Zhu Y."/>
            <person name="Huang L."/>
            <person name="Du W."/>
            <person name="Huang Y."/>
        </authorList>
    </citation>
    <scope>NUCLEOTIDE SEQUENCE [LARGE SCALE GENOMIC DNA]</scope>
    <source>
        <strain evidence="10 11">IO3-P3-H5</strain>
    </source>
</reference>
<keyword evidence="2 8" id="KW-1003">Cell membrane</keyword>
<evidence type="ECO:0000256" key="4">
    <source>
        <dbReference type="ARBA" id="ARBA00022960"/>
    </source>
</evidence>
<comment type="function">
    <text evidence="8">Involved in peptidoglycan biosynthesis. Transports lipid-linked peptidoglycan precursors from the inner to the outer leaflet of the cytoplasmic membrane.</text>
</comment>
<comment type="similarity">
    <text evidence="8">Belongs to the MurJ/MviN family.</text>
</comment>
<evidence type="ECO:0000256" key="2">
    <source>
        <dbReference type="ARBA" id="ARBA00022475"/>
    </source>
</evidence>
<evidence type="ECO:0000256" key="8">
    <source>
        <dbReference type="PIRNR" id="PIRNR002869"/>
    </source>
</evidence>
<dbReference type="EMBL" id="NPOA01000001">
    <property type="protein sequence ID" value="PAV31300.1"/>
    <property type="molecule type" value="Genomic_DNA"/>
</dbReference>
<dbReference type="GO" id="GO:0034204">
    <property type="term" value="P:lipid translocation"/>
    <property type="evidence" value="ECO:0007669"/>
    <property type="project" value="TreeGrafter"/>
</dbReference>
<keyword evidence="6 9" id="KW-1133">Transmembrane helix</keyword>
<evidence type="ECO:0000313" key="10">
    <source>
        <dbReference type="EMBL" id="PAV31300.1"/>
    </source>
</evidence>
<name>A0A2A2IJH2_9BACI</name>
<proteinExistence type="inferred from homology"/>
<dbReference type="PANTHER" id="PTHR47019:SF1">
    <property type="entry name" value="LIPID II FLIPPASE MURJ"/>
    <property type="match status" value="1"/>
</dbReference>
<protein>
    <recommendedName>
        <fullName evidence="8">Lipid II flippase</fullName>
    </recommendedName>
</protein>
<keyword evidence="4 8" id="KW-0133">Cell shape</keyword>
<comment type="subcellular location">
    <subcellularLocation>
        <location evidence="1">Cell membrane</location>
        <topology evidence="1">Multi-pass membrane protein</topology>
    </subcellularLocation>
</comment>
<feature type="transmembrane region" description="Helical" evidence="9">
    <location>
        <begin position="267"/>
        <end position="285"/>
    </location>
</feature>
<keyword evidence="11" id="KW-1185">Reference proteome</keyword>
<dbReference type="RefSeq" id="WP_095653671.1">
    <property type="nucleotide sequence ID" value="NZ_NPOA01000001.1"/>
</dbReference>
<dbReference type="Proteomes" id="UP000218887">
    <property type="component" value="Unassembled WGS sequence"/>
</dbReference>
<feature type="transmembrane region" description="Helical" evidence="9">
    <location>
        <begin position="181"/>
        <end position="201"/>
    </location>
</feature>
<evidence type="ECO:0000313" key="11">
    <source>
        <dbReference type="Proteomes" id="UP000218887"/>
    </source>
</evidence>
<dbReference type="OrthoDB" id="9804143at2"/>
<dbReference type="NCBIfam" id="TIGR01695">
    <property type="entry name" value="murJ_mviN"/>
    <property type="match status" value="1"/>
</dbReference>
<feature type="transmembrane region" description="Helical" evidence="9">
    <location>
        <begin position="375"/>
        <end position="399"/>
    </location>
</feature>
<keyword evidence="7 8" id="KW-0472">Membrane</keyword>
<feature type="transmembrane region" description="Helical" evidence="9">
    <location>
        <begin position="465"/>
        <end position="486"/>
    </location>
</feature>
<evidence type="ECO:0000256" key="3">
    <source>
        <dbReference type="ARBA" id="ARBA00022692"/>
    </source>
</evidence>
<dbReference type="PANTHER" id="PTHR47019">
    <property type="entry name" value="LIPID II FLIPPASE MURJ"/>
    <property type="match status" value="1"/>
</dbReference>
<evidence type="ECO:0000256" key="1">
    <source>
        <dbReference type="ARBA" id="ARBA00004651"/>
    </source>
</evidence>
<comment type="caution">
    <text evidence="10">The sequence shown here is derived from an EMBL/GenBank/DDBJ whole genome shotgun (WGS) entry which is preliminary data.</text>
</comment>
<sequence>MKSKLGLASILFLIATIFLKISGLIRDMVIAFYFGDSYVADAYLAAFIIPNMIILFFTTGMKNALVPSYIQSVEEKRGSYHLSQVFRGTFGISILLSLLGMVLAKYYIPLLYPAFSPEGQEIAIWTTIILFSSVVFVGMNAVLEAYFDSENKFSLSMVSQIIVIGSTIMGAVFFARSIGAYSLALGYLIGTIMSLLFKALLVAPRKLIKFKMKTDWKEIKRFYIIFIPVAITVAVGQINLAVDNIYASYFDEGVVTYINYAKNLVHFPQAIFGVVIGTVIFPFLSRANAQSNFNQFKRGIEIGLNTMFFILLPAIAGMMVLMPNIIELLYQRGAFSADATNTTATVAYYYFGSVLFFSLHNVVTKGFYTLKKGHLILIIGGISVILNVILNFVFTRWLGYNGIPLASSVVAFLYVGASFVLLLKLVKGLNLKKLGAEYIKVIIAGIIMVACILLLKSLINDWVNIVQIILISVTGVITYFISALLLRIKSLSFLIKRFLPKKAAEKRLDE</sequence>
<dbReference type="GO" id="GO:0071555">
    <property type="term" value="P:cell wall organization"/>
    <property type="evidence" value="ECO:0007669"/>
    <property type="project" value="UniProtKB-UniRule"/>
</dbReference>
<feature type="transmembrane region" description="Helical" evidence="9">
    <location>
        <begin position="85"/>
        <end position="107"/>
    </location>
</feature>
<gene>
    <name evidence="10" type="primary">mviN</name>
    <name evidence="10" type="ORF">CIL05_01215</name>
</gene>
<feature type="transmembrane region" description="Helical" evidence="9">
    <location>
        <begin position="222"/>
        <end position="247"/>
    </location>
</feature>
<feature type="transmembrane region" description="Helical" evidence="9">
    <location>
        <begin position="405"/>
        <end position="426"/>
    </location>
</feature>
<dbReference type="PRINTS" id="PR01806">
    <property type="entry name" value="VIRFACTRMVIN"/>
</dbReference>
<dbReference type="InterPro" id="IPR004268">
    <property type="entry name" value="MurJ"/>
</dbReference>
<keyword evidence="8" id="KW-0961">Cell wall biogenesis/degradation</keyword>
<feature type="transmembrane region" description="Helical" evidence="9">
    <location>
        <begin position="122"/>
        <end position="143"/>
    </location>
</feature>
<evidence type="ECO:0000256" key="6">
    <source>
        <dbReference type="ARBA" id="ARBA00022989"/>
    </source>
</evidence>